<accession>A0A099JVN0</accession>
<gene>
    <name evidence="2" type="ORF">BJ997_003022</name>
    <name evidence="1" type="ORF">GY21_01190</name>
</gene>
<evidence type="ECO:0000313" key="4">
    <source>
        <dbReference type="Proteomes" id="UP000561726"/>
    </source>
</evidence>
<proteinExistence type="predicted"/>
<dbReference type="EMBL" id="JACHBQ010000001">
    <property type="protein sequence ID" value="MBB5642474.1"/>
    <property type="molecule type" value="Genomic_DNA"/>
</dbReference>
<reference evidence="1 3" key="1">
    <citation type="submission" date="2014-08" db="EMBL/GenBank/DDBJ databases">
        <authorList>
            <person name="Sisinthy S."/>
        </authorList>
    </citation>
    <scope>NUCLEOTIDE SEQUENCE [LARGE SCALE GENOMIC DNA]</scope>
    <source>
        <strain evidence="1 3">RuG17</strain>
    </source>
</reference>
<name>A0A099JVN0_9MICO</name>
<evidence type="ECO:0000313" key="1">
    <source>
        <dbReference type="EMBL" id="KGJ81732.1"/>
    </source>
</evidence>
<dbReference type="Proteomes" id="UP000561726">
    <property type="component" value="Unassembled WGS sequence"/>
</dbReference>
<sequence>MNSCTLSLIATAAIGVDGTPAAVAAHSAAGLLHATQRPASVVVTVTKLRPAPRGITGHTDALTQASPAGLTPETVAVNPLTHRVDVVDTGESTLATLDPIIPNVVSTATASAVVLAGPRTASLEGIDFGAVPYSRTVQVAAGASTDSAAGWAIASEVSAFVWSAPGGSATDAADIAASHLAITSVGSVATVSGQAWATDPIAVTGALNTPVTVPSAAVFPPRWSRRSGLAPRPASWGYAPRLPLSAGRGTPSTACLESRRAESKSRVARSQVLLRRALTGGIPAGRLATP</sequence>
<evidence type="ECO:0000313" key="3">
    <source>
        <dbReference type="Proteomes" id="UP000029864"/>
    </source>
</evidence>
<dbReference type="RefSeq" id="WP_035834684.1">
    <property type="nucleotide sequence ID" value="NZ_JACHBQ010000001.1"/>
</dbReference>
<comment type="caution">
    <text evidence="1">The sequence shown here is derived from an EMBL/GenBank/DDBJ whole genome shotgun (WGS) entry which is preliminary data.</text>
</comment>
<evidence type="ECO:0000313" key="2">
    <source>
        <dbReference type="EMBL" id="MBB5642474.1"/>
    </source>
</evidence>
<organism evidence="1 3">
    <name type="scientific">Cryobacterium roopkundense</name>
    <dbReference type="NCBI Taxonomy" id="1001240"/>
    <lineage>
        <taxon>Bacteria</taxon>
        <taxon>Bacillati</taxon>
        <taxon>Actinomycetota</taxon>
        <taxon>Actinomycetes</taxon>
        <taxon>Micrococcales</taxon>
        <taxon>Microbacteriaceae</taxon>
        <taxon>Cryobacterium</taxon>
    </lineage>
</organism>
<reference evidence="2 4" key="2">
    <citation type="submission" date="2020-08" db="EMBL/GenBank/DDBJ databases">
        <title>Sequencing the genomes of 1000 actinobacteria strains.</title>
        <authorList>
            <person name="Klenk H.-P."/>
        </authorList>
    </citation>
    <scope>NUCLEOTIDE SEQUENCE [LARGE SCALE GENOMIC DNA]</scope>
    <source>
        <strain evidence="2 4">DSM 21065</strain>
    </source>
</reference>
<protein>
    <submittedName>
        <fullName evidence="1">Uncharacterized protein</fullName>
    </submittedName>
</protein>
<dbReference type="Proteomes" id="UP000029864">
    <property type="component" value="Unassembled WGS sequence"/>
</dbReference>
<dbReference type="AlphaFoldDB" id="A0A099JVN0"/>
<dbReference type="EMBL" id="JPXF01000003">
    <property type="protein sequence ID" value="KGJ81732.1"/>
    <property type="molecule type" value="Genomic_DNA"/>
</dbReference>
<keyword evidence="3" id="KW-1185">Reference proteome</keyword>